<dbReference type="Pfam" id="PF03884">
    <property type="entry name" value="YacG"/>
    <property type="match status" value="1"/>
</dbReference>
<dbReference type="SUPFAM" id="SSF57716">
    <property type="entry name" value="Glucocorticoid receptor-like (DNA-binding domain)"/>
    <property type="match status" value="1"/>
</dbReference>
<evidence type="ECO:0000256" key="3">
    <source>
        <dbReference type="HAMAP-Rule" id="MF_00649"/>
    </source>
</evidence>
<feature type="binding site" evidence="3">
    <location>
        <position position="23"/>
    </location>
    <ligand>
        <name>Zn(2+)</name>
        <dbReference type="ChEBI" id="CHEBI:29105"/>
    </ligand>
</feature>
<protein>
    <recommendedName>
        <fullName evidence="3">DNA gyrase inhibitor YacG</fullName>
    </recommendedName>
</protein>
<evidence type="ECO:0000313" key="4">
    <source>
        <dbReference type="EMBL" id="MFK4751365.1"/>
    </source>
</evidence>
<name>A0ABW8NEL8_9GAMM</name>
<dbReference type="NCBIfam" id="NF001638">
    <property type="entry name" value="PRK00418.1"/>
    <property type="match status" value="1"/>
</dbReference>
<dbReference type="InterPro" id="IPR005584">
    <property type="entry name" value="DNA_gyrase_inhibitor_YacG"/>
</dbReference>
<comment type="similarity">
    <text evidence="3">Belongs to the DNA gyrase inhibitor YacG family.</text>
</comment>
<comment type="cofactor">
    <cofactor evidence="3">
        <name>Zn(2+)</name>
        <dbReference type="ChEBI" id="CHEBI:29105"/>
    </cofactor>
    <text evidence="3">Binds 1 zinc ion.</text>
</comment>
<dbReference type="EMBL" id="JBBKTX010000003">
    <property type="protein sequence ID" value="MFK4751365.1"/>
    <property type="molecule type" value="Genomic_DNA"/>
</dbReference>
<dbReference type="PANTHER" id="PTHR36150:SF1">
    <property type="entry name" value="DNA GYRASE INHIBITOR YACG"/>
    <property type="match status" value="1"/>
</dbReference>
<feature type="binding site" evidence="3">
    <location>
        <position position="26"/>
    </location>
    <ligand>
        <name>Zn(2+)</name>
        <dbReference type="ChEBI" id="CHEBI:29105"/>
    </ligand>
</feature>
<comment type="subunit">
    <text evidence="3">Interacts with GyrB.</text>
</comment>
<organism evidence="4 5">
    <name type="scientific">Oceanobacter antarcticus</name>
    <dbReference type="NCBI Taxonomy" id="3133425"/>
    <lineage>
        <taxon>Bacteria</taxon>
        <taxon>Pseudomonadati</taxon>
        <taxon>Pseudomonadota</taxon>
        <taxon>Gammaproteobacteria</taxon>
        <taxon>Oceanospirillales</taxon>
        <taxon>Oceanospirillaceae</taxon>
        <taxon>Oceanobacter</taxon>
    </lineage>
</organism>
<evidence type="ECO:0000256" key="2">
    <source>
        <dbReference type="ARBA" id="ARBA00022833"/>
    </source>
</evidence>
<dbReference type="RefSeq" id="WP_416204836.1">
    <property type="nucleotide sequence ID" value="NZ_JBBKTX010000003.1"/>
</dbReference>
<dbReference type="Gene3D" id="3.30.50.10">
    <property type="entry name" value="Erythroid Transcription Factor GATA-1, subunit A"/>
    <property type="match status" value="1"/>
</dbReference>
<dbReference type="InterPro" id="IPR013088">
    <property type="entry name" value="Znf_NHR/GATA"/>
</dbReference>
<comment type="function">
    <text evidence="3">Inhibits all the catalytic activities of DNA gyrase by preventing its interaction with DNA. Acts by binding directly to the C-terminal domain of GyrB, which probably disrupts DNA binding by the gyrase.</text>
</comment>
<sequence length="77" mass="8430">MSESHITTKGQSAANDAVLAVNCPTCQKSVSWTSASLFRPFCCERCKLIDLGEWASESHRIAGSDDDNDLMSEDAQY</sequence>
<dbReference type="Proteomes" id="UP001620597">
    <property type="component" value="Unassembled WGS sequence"/>
</dbReference>
<reference evidence="4 5" key="1">
    <citation type="submission" date="2024-03" db="EMBL/GenBank/DDBJ databases">
        <title>High-quality draft genome sequence of Oceanobacter sp. wDCs-4.</title>
        <authorList>
            <person name="Dong C."/>
        </authorList>
    </citation>
    <scope>NUCLEOTIDE SEQUENCE [LARGE SCALE GENOMIC DNA]</scope>
    <source>
        <strain evidence="5">wDCs-4</strain>
    </source>
</reference>
<accession>A0ABW8NEL8</accession>
<proteinExistence type="inferred from homology"/>
<keyword evidence="1 3" id="KW-0479">Metal-binding</keyword>
<keyword evidence="5" id="KW-1185">Reference proteome</keyword>
<dbReference type="HAMAP" id="MF_00649">
    <property type="entry name" value="DNA_gyrase_inhibitor_YacG"/>
    <property type="match status" value="1"/>
</dbReference>
<evidence type="ECO:0000256" key="1">
    <source>
        <dbReference type="ARBA" id="ARBA00022723"/>
    </source>
</evidence>
<feature type="binding site" evidence="3">
    <location>
        <position position="42"/>
    </location>
    <ligand>
        <name>Zn(2+)</name>
        <dbReference type="ChEBI" id="CHEBI:29105"/>
    </ligand>
</feature>
<comment type="caution">
    <text evidence="4">The sequence shown here is derived from an EMBL/GenBank/DDBJ whole genome shotgun (WGS) entry which is preliminary data.</text>
</comment>
<keyword evidence="2 3" id="KW-0862">Zinc</keyword>
<evidence type="ECO:0000313" key="5">
    <source>
        <dbReference type="Proteomes" id="UP001620597"/>
    </source>
</evidence>
<gene>
    <name evidence="3 4" type="primary">yacG</name>
    <name evidence="4" type="ORF">WG929_02980</name>
</gene>
<dbReference type="PANTHER" id="PTHR36150">
    <property type="entry name" value="DNA GYRASE INHIBITOR YACG"/>
    <property type="match status" value="1"/>
</dbReference>
<feature type="binding site" evidence="3">
    <location>
        <position position="46"/>
    </location>
    <ligand>
        <name>Zn(2+)</name>
        <dbReference type="ChEBI" id="CHEBI:29105"/>
    </ligand>
</feature>